<evidence type="ECO:0000313" key="2">
    <source>
        <dbReference type="Proteomes" id="UP000006447"/>
    </source>
</evidence>
<evidence type="ECO:0000313" key="1">
    <source>
        <dbReference type="EMBL" id="EID80013.1"/>
    </source>
</evidence>
<protein>
    <submittedName>
        <fullName evidence="1">Uncharacterized protein</fullName>
    </submittedName>
</protein>
<proteinExistence type="predicted"/>
<reference evidence="1 2" key="1">
    <citation type="journal article" date="2012" name="J. Bacteriol.">
        <title>Draft genome sequence of the nitrophenol-degrading actinomycete Rhodococcus imtechensis RKJ300.</title>
        <authorList>
            <person name="Vikram S."/>
            <person name="Kumar S."/>
            <person name="Subramanian S."/>
            <person name="Raghava G.P."/>
        </authorList>
    </citation>
    <scope>NUCLEOTIDE SEQUENCE [LARGE SCALE GENOMIC DNA]</scope>
    <source>
        <strain evidence="1 2">RKJ300</strain>
    </source>
</reference>
<accession>I0WUE7</accession>
<dbReference type="Proteomes" id="UP000006447">
    <property type="component" value="Unassembled WGS sequence"/>
</dbReference>
<dbReference type="AlphaFoldDB" id="I0WUE7"/>
<name>I0WUE7_RHOOP</name>
<dbReference type="RefSeq" id="WP_007297128.1">
    <property type="nucleotide sequence ID" value="NZ_AJJH01000045.1"/>
</dbReference>
<gene>
    <name evidence="1" type="ORF">W59_10469</name>
</gene>
<sequence length="76" mass="7534">MPANSGESLVAAMVLTLRLTRGCAGLDSVAQSEEETEAILPEVGDALGGTGAGAISNADAVVAARTVEPQSPDAPR</sequence>
<comment type="caution">
    <text evidence="1">The sequence shown here is derived from an EMBL/GenBank/DDBJ whole genome shotgun (WGS) entry which is preliminary data.</text>
</comment>
<organism evidence="1 2">
    <name type="scientific">Rhodococcus opacus RKJ300 = JCM 13270</name>
    <dbReference type="NCBI Taxonomy" id="1165867"/>
    <lineage>
        <taxon>Bacteria</taxon>
        <taxon>Bacillati</taxon>
        <taxon>Actinomycetota</taxon>
        <taxon>Actinomycetes</taxon>
        <taxon>Mycobacteriales</taxon>
        <taxon>Nocardiaceae</taxon>
        <taxon>Rhodococcus</taxon>
    </lineage>
</organism>
<dbReference type="EMBL" id="AJJH01000045">
    <property type="protein sequence ID" value="EID80013.1"/>
    <property type="molecule type" value="Genomic_DNA"/>
</dbReference>